<accession>A0A7Z2YFS6</accession>
<name>A0A7Z2YFS6_9VIBR</name>
<dbReference type="InterPro" id="IPR016163">
    <property type="entry name" value="Ald_DH_C"/>
</dbReference>
<dbReference type="PIRSF" id="PIRSF036410">
    <property type="entry name" value="EutE_PduP"/>
    <property type="match status" value="1"/>
</dbReference>
<dbReference type="PANTHER" id="PTHR11699">
    <property type="entry name" value="ALDEHYDE DEHYDROGENASE-RELATED"/>
    <property type="match status" value="1"/>
</dbReference>
<sequence length="465" mass="49022">MNNQEIDLLVKDILAQSAQTSKQTSSDPICGARFEDINAAVAAAKQAFGELNTGPMSVRQKIVSTLRKVLADDIPELAERAWRETGMGNVADKIQKNTIALFNTPGTEDLATTAMTGDGGMTLFEYSPYGVIGAIAPSTNPTETIINNAIGMIAAGNAVVFSAHPGAKEVSTWLINKVEQAIYDCCGIRNLVVSVAKPSFDATKAMMTHADVPLLVVTGGPGIVNMAMKTGKKVIGAGAGNPPVIVDETADINKASQDIIRGASFDFNLPCIAEKAVVVVESVASQLLNAFASHGACWVKDKADIDRLRQVAIGENSEANKALVGQSPSTILEAAGVQFNGTPKLVVVAVEANDPLMMVEQLMPLLPVATAVNFEQALQIALKVEGGNLHTAVMHSKNIDHLNRAARAMRTSIFVKNAPSYAGIGAGDEGFTTFTIATPTGEGTTSARSFARLRRCVLSEAFNIR</sequence>
<dbReference type="AlphaFoldDB" id="A0A7Z2YFS6"/>
<dbReference type="InterPro" id="IPR016162">
    <property type="entry name" value="Ald_DH_N"/>
</dbReference>
<dbReference type="Gene3D" id="3.40.309.10">
    <property type="entry name" value="Aldehyde Dehydrogenase, Chain A, domain 2"/>
    <property type="match status" value="1"/>
</dbReference>
<evidence type="ECO:0000313" key="4">
    <source>
        <dbReference type="EMBL" id="QIA65435.1"/>
    </source>
</evidence>
<dbReference type="GO" id="GO:0008774">
    <property type="term" value="F:acetaldehyde dehydrogenase (acetylating) activity"/>
    <property type="evidence" value="ECO:0007669"/>
    <property type="project" value="InterPro"/>
</dbReference>
<dbReference type="SUPFAM" id="SSF53720">
    <property type="entry name" value="ALDH-like"/>
    <property type="match status" value="1"/>
</dbReference>
<organism evidence="4 5">
    <name type="scientific">Vibrio astriarenae</name>
    <dbReference type="NCBI Taxonomy" id="1481923"/>
    <lineage>
        <taxon>Bacteria</taxon>
        <taxon>Pseudomonadati</taxon>
        <taxon>Pseudomonadota</taxon>
        <taxon>Gammaproteobacteria</taxon>
        <taxon>Vibrionales</taxon>
        <taxon>Vibrionaceae</taxon>
        <taxon>Vibrio</taxon>
    </lineage>
</organism>
<dbReference type="InterPro" id="IPR015590">
    <property type="entry name" value="Aldehyde_DH_dom"/>
</dbReference>
<protein>
    <submittedName>
        <fullName evidence="4">Aldehyde dehydrogenase family protein</fullName>
    </submittedName>
</protein>
<dbReference type="Pfam" id="PF00171">
    <property type="entry name" value="Aldedh"/>
    <property type="match status" value="1"/>
</dbReference>
<keyword evidence="5" id="KW-1185">Reference proteome</keyword>
<dbReference type="Gene3D" id="3.40.605.10">
    <property type="entry name" value="Aldehyde Dehydrogenase, Chain A, domain 1"/>
    <property type="match status" value="1"/>
</dbReference>
<proteinExistence type="predicted"/>
<evidence type="ECO:0000256" key="2">
    <source>
        <dbReference type="ARBA" id="ARBA00023027"/>
    </source>
</evidence>
<gene>
    <name evidence="4" type="ORF">GT360_18010</name>
</gene>
<dbReference type="RefSeq" id="WP_164650335.1">
    <property type="nucleotide sequence ID" value="NZ_CP047476.1"/>
</dbReference>
<evidence type="ECO:0000256" key="1">
    <source>
        <dbReference type="ARBA" id="ARBA00023002"/>
    </source>
</evidence>
<evidence type="ECO:0000259" key="3">
    <source>
        <dbReference type="Pfam" id="PF00171"/>
    </source>
</evidence>
<dbReference type="NCBIfam" id="NF011927">
    <property type="entry name" value="PRK15398.1"/>
    <property type="match status" value="1"/>
</dbReference>
<feature type="domain" description="Aldehyde dehydrogenase" evidence="3">
    <location>
        <begin position="32"/>
        <end position="419"/>
    </location>
</feature>
<dbReference type="EMBL" id="CP047476">
    <property type="protein sequence ID" value="QIA65435.1"/>
    <property type="molecule type" value="Genomic_DNA"/>
</dbReference>
<dbReference type="Proteomes" id="UP000464262">
    <property type="component" value="Chromosome 2"/>
</dbReference>
<dbReference type="KEGG" id="vas:GT360_18010"/>
<dbReference type="InterPro" id="IPR016161">
    <property type="entry name" value="Ald_DH/histidinol_DH"/>
</dbReference>
<reference evidence="4 5" key="1">
    <citation type="submission" date="2020-01" db="EMBL/GenBank/DDBJ databases">
        <title>Whole genome and functional gene identification of agarase of Vibrio HN897.</title>
        <authorList>
            <person name="Liu Y."/>
            <person name="Zhao Z."/>
        </authorList>
    </citation>
    <scope>NUCLEOTIDE SEQUENCE [LARGE SCALE GENOMIC DNA]</scope>
    <source>
        <strain evidence="4 5">HN897</strain>
    </source>
</reference>
<dbReference type="InterPro" id="IPR012408">
    <property type="entry name" value="Acetald_propionald_DH-rel"/>
</dbReference>
<evidence type="ECO:0000313" key="5">
    <source>
        <dbReference type="Proteomes" id="UP000464262"/>
    </source>
</evidence>
<keyword evidence="2" id="KW-0520">NAD</keyword>
<keyword evidence="1" id="KW-0560">Oxidoreductase</keyword>